<keyword evidence="17" id="KW-0511">Multifunctional enzyme</keyword>
<comment type="function">
    <text evidence="1">The aspartyl protease (PR) mediates the proteolytic cleavages of the Gag and Gag-Pol polyproteins after assembly of the VLP.</text>
</comment>
<keyword evidence="18" id="KW-0863">Zinc-finger</keyword>
<evidence type="ECO:0000313" key="22">
    <source>
        <dbReference type="EMBL" id="CAK7935095.1"/>
    </source>
</evidence>
<dbReference type="PANTHER" id="PTHR42648:SF11">
    <property type="entry name" value="TRANSPOSON TY4-P GAG-POL POLYPROTEIN"/>
    <property type="match status" value="1"/>
</dbReference>
<gene>
    <name evidence="22" type="ORF">PM001_LOCUS20245</name>
</gene>
<organism evidence="22 23">
    <name type="scientific">Peronospora matthiolae</name>
    <dbReference type="NCBI Taxonomy" id="2874970"/>
    <lineage>
        <taxon>Eukaryota</taxon>
        <taxon>Sar</taxon>
        <taxon>Stramenopiles</taxon>
        <taxon>Oomycota</taxon>
        <taxon>Peronosporomycetes</taxon>
        <taxon>Peronosporales</taxon>
        <taxon>Peronosporaceae</taxon>
        <taxon>Peronospora</taxon>
    </lineage>
</organism>
<dbReference type="PANTHER" id="PTHR42648">
    <property type="entry name" value="TRANSPOSASE, PUTATIVE-RELATED"/>
    <property type="match status" value="1"/>
</dbReference>
<feature type="domain" description="CCHC-type" evidence="20">
    <location>
        <begin position="226"/>
        <end position="241"/>
    </location>
</feature>
<dbReference type="GO" id="GO:0006508">
    <property type="term" value="P:proteolysis"/>
    <property type="evidence" value="ECO:0007669"/>
    <property type="project" value="UniProtKB-KW"/>
</dbReference>
<evidence type="ECO:0008006" key="24">
    <source>
        <dbReference type="Google" id="ProtNLM"/>
    </source>
</evidence>
<dbReference type="EMBL" id="CAKLBY020000221">
    <property type="protein sequence ID" value="CAK7935095.1"/>
    <property type="molecule type" value="Genomic_DNA"/>
</dbReference>
<evidence type="ECO:0000256" key="15">
    <source>
        <dbReference type="ARBA" id="ARBA00023113"/>
    </source>
</evidence>
<dbReference type="GO" id="GO:0003676">
    <property type="term" value="F:nucleic acid binding"/>
    <property type="evidence" value="ECO:0007669"/>
    <property type="project" value="InterPro"/>
</dbReference>
<dbReference type="GO" id="GO:0015074">
    <property type="term" value="P:DNA integration"/>
    <property type="evidence" value="ECO:0007669"/>
    <property type="project" value="UniProtKB-KW"/>
</dbReference>
<keyword evidence="8" id="KW-0255">Endonuclease</keyword>
<keyword evidence="18" id="KW-0862">Zinc</keyword>
<keyword evidence="13" id="KW-0695">RNA-directed DNA polymerase</keyword>
<evidence type="ECO:0000313" key="23">
    <source>
        <dbReference type="Proteomes" id="UP001162060"/>
    </source>
</evidence>
<dbReference type="GO" id="GO:0003887">
    <property type="term" value="F:DNA-directed DNA polymerase activity"/>
    <property type="evidence" value="ECO:0007669"/>
    <property type="project" value="UniProtKB-KW"/>
</dbReference>
<feature type="compositionally biased region" description="Polar residues" evidence="19">
    <location>
        <begin position="760"/>
        <end position="769"/>
    </location>
</feature>
<dbReference type="GO" id="GO:0003964">
    <property type="term" value="F:RNA-directed DNA polymerase activity"/>
    <property type="evidence" value="ECO:0007669"/>
    <property type="project" value="UniProtKB-KW"/>
</dbReference>
<keyword evidence="7" id="KW-0064">Aspartyl protease</keyword>
<reference evidence="22" key="1">
    <citation type="submission" date="2024-01" db="EMBL/GenBank/DDBJ databases">
        <authorList>
            <person name="Webb A."/>
        </authorList>
    </citation>
    <scope>NUCLEOTIDE SEQUENCE</scope>
    <source>
        <strain evidence="22">Pm1</strain>
    </source>
</reference>
<keyword evidence="15" id="KW-0917">Virion maturation</keyword>
<dbReference type="InterPro" id="IPR039537">
    <property type="entry name" value="Retrotran_Ty1/copia-like"/>
</dbReference>
<dbReference type="SUPFAM" id="SSF53098">
    <property type="entry name" value="Ribonuclease H-like"/>
    <property type="match status" value="1"/>
</dbReference>
<evidence type="ECO:0000256" key="14">
    <source>
        <dbReference type="ARBA" id="ARBA00022932"/>
    </source>
</evidence>
<evidence type="ECO:0000256" key="12">
    <source>
        <dbReference type="ARBA" id="ARBA00022908"/>
    </source>
</evidence>
<evidence type="ECO:0000256" key="19">
    <source>
        <dbReference type="SAM" id="MobiDB-lite"/>
    </source>
</evidence>
<evidence type="ECO:0000256" key="18">
    <source>
        <dbReference type="PROSITE-ProRule" id="PRU00047"/>
    </source>
</evidence>
<feature type="region of interest" description="Disordered" evidence="19">
    <location>
        <begin position="746"/>
        <end position="781"/>
    </location>
</feature>
<dbReference type="GO" id="GO:0005524">
    <property type="term" value="F:ATP binding"/>
    <property type="evidence" value="ECO:0007669"/>
    <property type="project" value="UniProtKB-KW"/>
</dbReference>
<evidence type="ECO:0000256" key="16">
    <source>
        <dbReference type="ARBA" id="ARBA00023172"/>
    </source>
</evidence>
<sequence>MSPTTPDAGDILREDNYFVWEVQRKDVSLAKKGLLEHLDAMKAPEEGDASASTWKVNDMKAFAIVSTMISTNLQSMVRTAETTAKAWDILKTFFLRQSMHNRVQLRRQLHEFKLAKGGSIMDHFLRFDELCMTMQAVGQEISQDEHLVILLGSLTRDYDPIVKIIENMPGMTLFHAKEMLRREYDGMARTEHQEIALKSTHTSKYKKGPRRHMGRSSSRGEKFSGRCYRCNKYGHKRQDCKAEQVETERSGEERAFTASSRTSAGWLLDSGASSHMCPDRNEFSNLNSLTDPIMITIADGSEVEAQGVGTVRVQLKTGEVIRIEETLWVPGLDRRLLSISALSKRGLQVIFSDLSCQIRSNTEVVAQIPRRNKMYVLECSPAEVANVCGETSQEQESSDGSGAADLQVWHARLGHLSTKMLKGMAGCVNGLKIKKNQGVEDDIEICEGCIMGKATVKTFPKSPYGHVKTKEVLQLVHSDVMGPMESKSRGGSRFVVTFIYDYSRYIVAYYIENKSEVTDRFIEYKALMENQLSKKIKCIRTDNGTEYVNRRFSGVCRKSGIMHQTTIPYSPQQNGLAERMNRTLTERARAMLSHMQVDKIWWAEAMNTAVYVTNRVPCASHPTKTPFEFIFGKKPDLSEMCVFGSKGYAHVDKSNRTKMTKKAIRCIFLGYSDQIKGLRIWDEDAKRVTHTRSAKFDERPPLQYVQRYSRSSDQEFRAVHDEDTVSIDLEQPRVTKDMDIAMEDSHSVQEESHMQDRRTTTMALPSRCSSKMPEHVGSNADDPMFEIDDVTMIEEDQESAEDVSRQGQMVIRPSRQTSIQASQETAMVPLESVQHGQSQALIPVNGADEDFYDGSEVCQEKGTKRLRIGYEQACAAFETPTTYEEALKSPRRDNWYKAIQAELKALEEKDTWTVQTQRPNQKVIGTKWVFALKRNELGEIIRYKARLVALGYRQTYGVDYMETYSPVANLNSIRVFLAVCCQKGMLIHQYDVDTAFLYGVLEEEVYVYPPLGVRAEHNQVLKLNRSLYGLKQAAATWYKTISCVFVEMGFFSCVADSCIFVKETKGSWIYAALYVDDLLIGAESTGVMEDVAAQLSSRFQLKILGGVRYVLGIEVKYLRNNRRLKISQGSCISRMVEKFNQVDAKAVSNPSVEGQAMVKMDKADTRMKNRPYRSLVGSLLYVATGTRPDIAYTVCQLSRHLEFPHEEHWNAAIRVLRYLKTTQSKGICYEGVSGNLQLSAYTDADWASNKWNRRSISGVFIMINGAPVIFKSKMQQSVALSTAEAEYMALSLCVQEVLWTRSLLKEMQVQINYAVKIHEDNQSAIAIAKNDGYQSRAKHIDIRYHFVREQVKDKIIDLQYTETKSQLADFLTKPISTKKFESLLDKARIRDF</sequence>
<keyword evidence="14" id="KW-0548">Nucleotidyltransferase</keyword>
<keyword evidence="9" id="KW-0378">Hydrolase</keyword>
<evidence type="ECO:0000256" key="2">
    <source>
        <dbReference type="ARBA" id="ARBA00022612"/>
    </source>
</evidence>
<keyword evidence="14" id="KW-0808">Transferase</keyword>
<dbReference type="Pfam" id="PF13976">
    <property type="entry name" value="gag_pre-integrs"/>
    <property type="match status" value="1"/>
</dbReference>
<name>A0AAV1UKX2_9STRA</name>
<evidence type="ECO:0000256" key="11">
    <source>
        <dbReference type="ARBA" id="ARBA00022842"/>
    </source>
</evidence>
<evidence type="ECO:0000256" key="1">
    <source>
        <dbReference type="ARBA" id="ARBA00002180"/>
    </source>
</evidence>
<dbReference type="PROSITE" id="PS50994">
    <property type="entry name" value="INTEGRASE"/>
    <property type="match status" value="1"/>
</dbReference>
<dbReference type="InterPro" id="IPR043502">
    <property type="entry name" value="DNA/RNA_pol_sf"/>
</dbReference>
<evidence type="ECO:0000256" key="3">
    <source>
        <dbReference type="ARBA" id="ARBA00022670"/>
    </source>
</evidence>
<dbReference type="InterPro" id="IPR057670">
    <property type="entry name" value="SH3_retrovirus"/>
</dbReference>
<feature type="domain" description="Integrase catalytic" evidence="21">
    <location>
        <begin position="459"/>
        <end position="634"/>
    </location>
</feature>
<evidence type="ECO:0000256" key="8">
    <source>
        <dbReference type="ARBA" id="ARBA00022759"/>
    </source>
</evidence>
<dbReference type="GO" id="GO:0006310">
    <property type="term" value="P:DNA recombination"/>
    <property type="evidence" value="ECO:0007669"/>
    <property type="project" value="UniProtKB-KW"/>
</dbReference>
<dbReference type="InterPro" id="IPR013103">
    <property type="entry name" value="RVT_2"/>
</dbReference>
<keyword evidence="6" id="KW-0547">Nucleotide-binding</keyword>
<comment type="caution">
    <text evidence="22">The sequence shown here is derived from an EMBL/GenBank/DDBJ whole genome shotgun (WGS) entry which is preliminary data.</text>
</comment>
<dbReference type="InterPro" id="IPR012337">
    <property type="entry name" value="RNaseH-like_sf"/>
</dbReference>
<dbReference type="Pfam" id="PF07727">
    <property type="entry name" value="RVT_2"/>
    <property type="match status" value="1"/>
</dbReference>
<keyword evidence="11" id="KW-0460">Magnesium</keyword>
<keyword evidence="16" id="KW-0233">DNA recombination</keyword>
<dbReference type="GO" id="GO:0004190">
    <property type="term" value="F:aspartic-type endopeptidase activity"/>
    <property type="evidence" value="ECO:0007669"/>
    <property type="project" value="UniProtKB-KW"/>
</dbReference>
<feature type="compositionally biased region" description="Basic residues" evidence="19">
    <location>
        <begin position="201"/>
        <end position="214"/>
    </location>
</feature>
<dbReference type="Pfam" id="PF22936">
    <property type="entry name" value="Pol_BBD"/>
    <property type="match status" value="1"/>
</dbReference>
<feature type="compositionally biased region" description="Basic and acidic residues" evidence="19">
    <location>
        <begin position="746"/>
        <end position="759"/>
    </location>
</feature>
<dbReference type="InterPro" id="IPR001878">
    <property type="entry name" value="Znf_CCHC"/>
</dbReference>
<evidence type="ECO:0000256" key="9">
    <source>
        <dbReference type="ARBA" id="ARBA00022801"/>
    </source>
</evidence>
<keyword evidence="4" id="KW-0540">Nuclease</keyword>
<evidence type="ECO:0000256" key="17">
    <source>
        <dbReference type="ARBA" id="ARBA00023268"/>
    </source>
</evidence>
<evidence type="ECO:0000256" key="4">
    <source>
        <dbReference type="ARBA" id="ARBA00022722"/>
    </source>
</evidence>
<dbReference type="InterPro" id="IPR025724">
    <property type="entry name" value="GAG-pre-integrase_dom"/>
</dbReference>
<dbReference type="PROSITE" id="PS50158">
    <property type="entry name" value="ZF_CCHC"/>
    <property type="match status" value="1"/>
</dbReference>
<keyword evidence="10" id="KW-0067">ATP-binding</keyword>
<dbReference type="InterPro" id="IPR054722">
    <property type="entry name" value="PolX-like_BBD"/>
</dbReference>
<evidence type="ECO:0000256" key="7">
    <source>
        <dbReference type="ARBA" id="ARBA00022750"/>
    </source>
</evidence>
<keyword evidence="2" id="KW-1188">Viral release from host cell</keyword>
<proteinExistence type="predicted"/>
<dbReference type="GO" id="GO:0004519">
    <property type="term" value="F:endonuclease activity"/>
    <property type="evidence" value="ECO:0007669"/>
    <property type="project" value="UniProtKB-KW"/>
</dbReference>
<feature type="region of interest" description="Disordered" evidence="19">
    <location>
        <begin position="195"/>
        <end position="222"/>
    </location>
</feature>
<accession>A0AAV1UKX2</accession>
<dbReference type="Gene3D" id="3.30.420.10">
    <property type="entry name" value="Ribonuclease H-like superfamily/Ribonuclease H"/>
    <property type="match status" value="1"/>
</dbReference>
<evidence type="ECO:0000256" key="5">
    <source>
        <dbReference type="ARBA" id="ARBA00022723"/>
    </source>
</evidence>
<evidence type="ECO:0000256" key="6">
    <source>
        <dbReference type="ARBA" id="ARBA00022741"/>
    </source>
</evidence>
<dbReference type="Pfam" id="PF14223">
    <property type="entry name" value="Retrotran_gag_2"/>
    <property type="match status" value="1"/>
</dbReference>
<keyword evidence="3" id="KW-0645">Protease</keyword>
<dbReference type="CDD" id="cd09272">
    <property type="entry name" value="RNase_HI_RT_Ty1"/>
    <property type="match status" value="1"/>
</dbReference>
<dbReference type="SUPFAM" id="SSF56672">
    <property type="entry name" value="DNA/RNA polymerases"/>
    <property type="match status" value="1"/>
</dbReference>
<dbReference type="Pfam" id="PF00665">
    <property type="entry name" value="rve"/>
    <property type="match status" value="1"/>
</dbReference>
<evidence type="ECO:0000259" key="21">
    <source>
        <dbReference type="PROSITE" id="PS50994"/>
    </source>
</evidence>
<dbReference type="InterPro" id="IPR036397">
    <property type="entry name" value="RNaseH_sf"/>
</dbReference>
<keyword evidence="14" id="KW-0239">DNA-directed DNA polymerase</keyword>
<keyword evidence="5" id="KW-0479">Metal-binding</keyword>
<dbReference type="InterPro" id="IPR001584">
    <property type="entry name" value="Integrase_cat-core"/>
</dbReference>
<keyword evidence="12" id="KW-0229">DNA integration</keyword>
<evidence type="ECO:0000256" key="10">
    <source>
        <dbReference type="ARBA" id="ARBA00022840"/>
    </source>
</evidence>
<dbReference type="Proteomes" id="UP001162060">
    <property type="component" value="Unassembled WGS sequence"/>
</dbReference>
<evidence type="ECO:0000256" key="13">
    <source>
        <dbReference type="ARBA" id="ARBA00022918"/>
    </source>
</evidence>
<evidence type="ECO:0000259" key="20">
    <source>
        <dbReference type="PROSITE" id="PS50158"/>
    </source>
</evidence>
<dbReference type="GO" id="GO:0008270">
    <property type="term" value="F:zinc ion binding"/>
    <property type="evidence" value="ECO:0007669"/>
    <property type="project" value="UniProtKB-KW"/>
</dbReference>
<dbReference type="Pfam" id="PF25597">
    <property type="entry name" value="SH3_retrovirus"/>
    <property type="match status" value="1"/>
</dbReference>
<protein>
    <recommendedName>
        <fullName evidence="24">Polyprotein</fullName>
    </recommendedName>
</protein>